<name>A0A854QF46_CRYNE</name>
<sequence length="195" mass="21512">MDQQPPDLGPMGLQVIWQMIRAKLFGEKEAPCKVAGAQQVLIVFPHSPSDPPPGDKFPSPLFLNFAQAVASSLSALCYLSFKSWREGWKGRGLGQVLGLKEVFGKSRTALNGDAKANEEVSELNEKTKEVARKAPKPPLSHTPQWFWARTIEANILRASISQSLSLSLVRKLTGPNRPPTLLSTHLGYHQLLLHQ</sequence>
<reference evidence="1 2" key="1">
    <citation type="submission" date="2017-06" db="EMBL/GenBank/DDBJ databases">
        <title>Global population genomics of the pathogenic fungus Cryptococcus neoformans var. grubii.</title>
        <authorList>
            <person name="Cuomo C."/>
            <person name="Litvintseva A."/>
            <person name="Chen Y."/>
            <person name="Young S."/>
            <person name="Zeng Q."/>
            <person name="Chapman S."/>
            <person name="Gujja S."/>
            <person name="Saif S."/>
            <person name="Birren B."/>
        </authorList>
    </citation>
    <scope>NUCLEOTIDE SEQUENCE [LARGE SCALE GENOMIC DNA]</scope>
    <source>
        <strain evidence="1 2">Tu259-1</strain>
    </source>
</reference>
<evidence type="ECO:0000313" key="1">
    <source>
        <dbReference type="EMBL" id="OXG23071.1"/>
    </source>
</evidence>
<proteinExistence type="predicted"/>
<evidence type="ECO:0000313" key="2">
    <source>
        <dbReference type="Proteomes" id="UP000199727"/>
    </source>
</evidence>
<protein>
    <submittedName>
        <fullName evidence="1">Solute carrier family 35 (UDP-galactose transporter), member B1</fullName>
    </submittedName>
</protein>
<dbReference type="AlphaFoldDB" id="A0A854QF46"/>
<accession>A0A854QF46</accession>
<comment type="caution">
    <text evidence="1">The sequence shown here is derived from an EMBL/GenBank/DDBJ whole genome shotgun (WGS) entry which is preliminary data.</text>
</comment>
<organism evidence="1 2">
    <name type="scientific">Cryptococcus neoformans Tu259-1</name>
    <dbReference type="NCBI Taxonomy" id="1230072"/>
    <lineage>
        <taxon>Eukaryota</taxon>
        <taxon>Fungi</taxon>
        <taxon>Dikarya</taxon>
        <taxon>Basidiomycota</taxon>
        <taxon>Agaricomycotina</taxon>
        <taxon>Tremellomycetes</taxon>
        <taxon>Tremellales</taxon>
        <taxon>Cryptococcaceae</taxon>
        <taxon>Cryptococcus</taxon>
        <taxon>Cryptococcus neoformans species complex</taxon>
    </lineage>
</organism>
<dbReference type="Proteomes" id="UP000199727">
    <property type="component" value="Unassembled WGS sequence"/>
</dbReference>
<dbReference type="EMBL" id="AMKT01000037">
    <property type="protein sequence ID" value="OXG23071.1"/>
    <property type="molecule type" value="Genomic_DNA"/>
</dbReference>
<gene>
    <name evidence="1" type="ORF">C361_02837</name>
</gene>